<dbReference type="OrthoDB" id="2018218at2"/>
<gene>
    <name evidence="1" type="ORF">CHH67_12710</name>
</gene>
<proteinExistence type="predicted"/>
<comment type="caution">
    <text evidence="1">The sequence shown here is derived from an EMBL/GenBank/DDBJ whole genome shotgun (WGS) entry which is preliminary data.</text>
</comment>
<dbReference type="Proteomes" id="UP000215596">
    <property type="component" value="Unassembled WGS sequence"/>
</dbReference>
<name>A0A268ETP5_9BACL</name>
<organism evidence="1 2">
    <name type="scientific">Paenibacillus campinasensis</name>
    <dbReference type="NCBI Taxonomy" id="66347"/>
    <lineage>
        <taxon>Bacteria</taxon>
        <taxon>Bacillati</taxon>
        <taxon>Bacillota</taxon>
        <taxon>Bacilli</taxon>
        <taxon>Bacillales</taxon>
        <taxon>Paenibacillaceae</taxon>
        <taxon>Paenibacillus</taxon>
    </lineage>
</organism>
<evidence type="ECO:0000313" key="2">
    <source>
        <dbReference type="Proteomes" id="UP000215596"/>
    </source>
</evidence>
<evidence type="ECO:0000313" key="1">
    <source>
        <dbReference type="EMBL" id="PAD76471.1"/>
    </source>
</evidence>
<reference evidence="1 2" key="1">
    <citation type="submission" date="2017-07" db="EMBL/GenBank/DDBJ databases">
        <title>Isolation and whole genome analysis of endospore-forming bacteria from heroin.</title>
        <authorList>
            <person name="Kalinowski J."/>
            <person name="Ahrens B."/>
            <person name="Al-Dilaimi A."/>
            <person name="Winkler A."/>
            <person name="Wibberg D."/>
            <person name="Schleenbecker U."/>
            <person name="Ruckert C."/>
            <person name="Wolfel R."/>
            <person name="Grass G."/>
        </authorList>
    </citation>
    <scope>NUCLEOTIDE SEQUENCE [LARGE SCALE GENOMIC DNA]</scope>
    <source>
        <strain evidence="1 2">7537-G1</strain>
    </source>
</reference>
<accession>A0A268ETP5</accession>
<dbReference type="RefSeq" id="WP_095265551.1">
    <property type="nucleotide sequence ID" value="NZ_NPBY01000038.1"/>
</dbReference>
<dbReference type="AlphaFoldDB" id="A0A268ETP5"/>
<sequence length="367" mass="42486">MSTRTDLLQQACLLKQTLIDRLLDDSCPSIQYRLLTEIVPEYTASSERIDGLYERLLRDEEVAHIRQQPLGFITQRDAHSEHGLETYIRFLSEKGVRPDHPALSAMLEYVHEHPDVFGTGSLRKVGRYLDTLNLGGSSMIRAVLLSQCGMEHSPLVRSEVEKALQAFDHAAGVEHWEEIGTTIRGKAILKKGAGWPSVYHYRLLAYTRSWRTESQMDIVAEAIRNILRLSPIPDWKGVWNGQVIAPGSFAVADMDRDYRRLSRPPDWMTWLHRMELMARMGVVSKVHFFRHQLAEVVESRLLSDKLPDTIKSHPYFTRWSPYTGLRLEPSWRCRCCKERDIRFRLVLIIHYGLVQFSNPIMIRRNPP</sequence>
<protein>
    <submittedName>
        <fullName evidence="1">Uncharacterized protein</fullName>
    </submittedName>
</protein>
<dbReference type="EMBL" id="NPBY01000038">
    <property type="protein sequence ID" value="PAD76471.1"/>
    <property type="molecule type" value="Genomic_DNA"/>
</dbReference>